<dbReference type="EMBL" id="KN835284">
    <property type="protein sequence ID" value="KIK40950.1"/>
    <property type="molecule type" value="Genomic_DNA"/>
</dbReference>
<dbReference type="InParanoid" id="A0A0C9ZSZ2"/>
<protein>
    <submittedName>
        <fullName evidence="1">Unplaced genomic scaffold CY34scaffold_153, whole genome shotgun sequence</fullName>
    </submittedName>
</protein>
<dbReference type="Proteomes" id="UP000054485">
    <property type="component" value="Unassembled WGS sequence"/>
</dbReference>
<reference evidence="1 2" key="1">
    <citation type="submission" date="2014-04" db="EMBL/GenBank/DDBJ databases">
        <authorList>
            <consortium name="DOE Joint Genome Institute"/>
            <person name="Kuo A."/>
            <person name="Ruytinx J."/>
            <person name="Rineau F."/>
            <person name="Colpaert J."/>
            <person name="Kohler A."/>
            <person name="Nagy L.G."/>
            <person name="Floudas D."/>
            <person name="Copeland A."/>
            <person name="Barry K.W."/>
            <person name="Cichocki N."/>
            <person name="Veneault-Fourrey C."/>
            <person name="LaButti K."/>
            <person name="Lindquist E.A."/>
            <person name="Lipzen A."/>
            <person name="Lundell T."/>
            <person name="Morin E."/>
            <person name="Murat C."/>
            <person name="Sun H."/>
            <person name="Tunlid A."/>
            <person name="Henrissat B."/>
            <person name="Grigoriev I.V."/>
            <person name="Hibbett D.S."/>
            <person name="Martin F."/>
            <person name="Nordberg H.P."/>
            <person name="Cantor M.N."/>
            <person name="Hua S.X."/>
        </authorList>
    </citation>
    <scope>NUCLEOTIDE SEQUENCE [LARGE SCALE GENOMIC DNA]</scope>
    <source>
        <strain evidence="1 2">UH-Slu-Lm8-n1</strain>
    </source>
</reference>
<evidence type="ECO:0000313" key="1">
    <source>
        <dbReference type="EMBL" id="KIK40950.1"/>
    </source>
</evidence>
<accession>A0A0C9ZSZ2</accession>
<proteinExistence type="predicted"/>
<organism evidence="1 2">
    <name type="scientific">Suillus luteus UH-Slu-Lm8-n1</name>
    <dbReference type="NCBI Taxonomy" id="930992"/>
    <lineage>
        <taxon>Eukaryota</taxon>
        <taxon>Fungi</taxon>
        <taxon>Dikarya</taxon>
        <taxon>Basidiomycota</taxon>
        <taxon>Agaricomycotina</taxon>
        <taxon>Agaricomycetes</taxon>
        <taxon>Agaricomycetidae</taxon>
        <taxon>Boletales</taxon>
        <taxon>Suillineae</taxon>
        <taxon>Suillaceae</taxon>
        <taxon>Suillus</taxon>
    </lineage>
</organism>
<sequence length="118" mass="13547">MSIQLEEDTSLGIIWCKGANEGKDDDFSSLRKQYLSKTSCGQAIVDETIVDGKVWTRSVRHSACHYRCFCSFAWICPFAYRGLHPQHSTYSILGFDSVIRNRTCRPTEKKSRYTNTCH</sequence>
<gene>
    <name evidence="1" type="ORF">CY34DRAFT_238144</name>
</gene>
<evidence type="ECO:0000313" key="2">
    <source>
        <dbReference type="Proteomes" id="UP000054485"/>
    </source>
</evidence>
<keyword evidence="2" id="KW-1185">Reference proteome</keyword>
<dbReference type="AlphaFoldDB" id="A0A0C9ZSZ2"/>
<name>A0A0C9ZSZ2_9AGAM</name>
<reference evidence="2" key="2">
    <citation type="submission" date="2015-01" db="EMBL/GenBank/DDBJ databases">
        <title>Evolutionary Origins and Diversification of the Mycorrhizal Mutualists.</title>
        <authorList>
            <consortium name="DOE Joint Genome Institute"/>
            <consortium name="Mycorrhizal Genomics Consortium"/>
            <person name="Kohler A."/>
            <person name="Kuo A."/>
            <person name="Nagy L.G."/>
            <person name="Floudas D."/>
            <person name="Copeland A."/>
            <person name="Barry K.W."/>
            <person name="Cichocki N."/>
            <person name="Veneault-Fourrey C."/>
            <person name="LaButti K."/>
            <person name="Lindquist E.A."/>
            <person name="Lipzen A."/>
            <person name="Lundell T."/>
            <person name="Morin E."/>
            <person name="Murat C."/>
            <person name="Riley R."/>
            <person name="Ohm R."/>
            <person name="Sun H."/>
            <person name="Tunlid A."/>
            <person name="Henrissat B."/>
            <person name="Grigoriev I.V."/>
            <person name="Hibbett D.S."/>
            <person name="Martin F."/>
        </authorList>
    </citation>
    <scope>NUCLEOTIDE SEQUENCE [LARGE SCALE GENOMIC DNA]</scope>
    <source>
        <strain evidence="2">UH-Slu-Lm8-n1</strain>
    </source>
</reference>
<dbReference type="HOGENOM" id="CLU_2074675_0_0_1"/>